<reference evidence="2 3" key="1">
    <citation type="journal article" date="2019" name="Int. J. Syst. Evol. Microbiol.">
        <title>The Global Catalogue of Microorganisms (GCM) 10K type strain sequencing project: providing services to taxonomists for standard genome sequencing and annotation.</title>
        <authorList>
            <consortium name="The Broad Institute Genomics Platform"/>
            <consortium name="The Broad Institute Genome Sequencing Center for Infectious Disease"/>
            <person name="Wu L."/>
            <person name="Ma J."/>
        </authorList>
    </citation>
    <scope>NUCLEOTIDE SEQUENCE [LARGE SCALE GENOMIC DNA]</scope>
    <source>
        <strain evidence="2 3">RDMS1</strain>
    </source>
</reference>
<feature type="domain" description="AB hydrolase-1" evidence="1">
    <location>
        <begin position="31"/>
        <end position="262"/>
    </location>
</feature>
<dbReference type="GO" id="GO:0016787">
    <property type="term" value="F:hydrolase activity"/>
    <property type="evidence" value="ECO:0007669"/>
    <property type="project" value="UniProtKB-KW"/>
</dbReference>
<dbReference type="PANTHER" id="PTHR43689">
    <property type="entry name" value="HYDROLASE"/>
    <property type="match status" value="1"/>
</dbReference>
<gene>
    <name evidence="2" type="ORF">ACFQL7_00805</name>
</gene>
<dbReference type="SUPFAM" id="SSF53474">
    <property type="entry name" value="alpha/beta-Hydrolases"/>
    <property type="match status" value="1"/>
</dbReference>
<comment type="caution">
    <text evidence="2">The sequence shown here is derived from an EMBL/GenBank/DDBJ whole genome shotgun (WGS) entry which is preliminary data.</text>
</comment>
<dbReference type="AlphaFoldDB" id="A0ABD5YLD3"/>
<proteinExistence type="predicted"/>
<dbReference type="RefSeq" id="WP_390204302.1">
    <property type="nucleotide sequence ID" value="NZ_JBHSZC010000001.1"/>
</dbReference>
<evidence type="ECO:0000259" key="1">
    <source>
        <dbReference type="Pfam" id="PF00561"/>
    </source>
</evidence>
<keyword evidence="3" id="KW-1185">Reference proteome</keyword>
<dbReference type="InterPro" id="IPR000639">
    <property type="entry name" value="Epox_hydrolase-like"/>
</dbReference>
<dbReference type="PRINTS" id="PR00412">
    <property type="entry name" value="EPOXHYDRLASE"/>
</dbReference>
<accession>A0ABD5YLD3</accession>
<dbReference type="PRINTS" id="PR00111">
    <property type="entry name" value="ABHYDROLASE"/>
</dbReference>
<protein>
    <submittedName>
        <fullName evidence="2">Alpha/beta fold hydrolase</fullName>
    </submittedName>
</protein>
<sequence length="281" mass="31165">MTVSNENTAETGIAAVNGTQLYYRTAGDGEPLVLLHAGVADSRMWEAQFEKFAQHHRVIAYDLRGYGQSDMPDDPFTHHHDLTALLDYFDVASAHLLGASAGGAVALNFALEHPDRVKTISLAAAAVEGYQFTDRQTLEGWEEAGAAFEQEAYERAAEIESEMWLAGPYRDLDQLDPELRKLLRDMLLQSYEIAPNGEDLEQELQPSAVSRLDEIEAPVLVIIGDQDRPDILAIAEKLTAQLPTVEKSIILDTAHLPNLERPDLFNERVLDFVNGQPAVRE</sequence>
<dbReference type="InterPro" id="IPR029058">
    <property type="entry name" value="AB_hydrolase_fold"/>
</dbReference>
<dbReference type="Proteomes" id="UP001596417">
    <property type="component" value="Unassembled WGS sequence"/>
</dbReference>
<dbReference type="EMBL" id="JBHTAX010000001">
    <property type="protein sequence ID" value="MFC7188537.1"/>
    <property type="molecule type" value="Genomic_DNA"/>
</dbReference>
<evidence type="ECO:0000313" key="2">
    <source>
        <dbReference type="EMBL" id="MFC7188537.1"/>
    </source>
</evidence>
<dbReference type="InterPro" id="IPR000073">
    <property type="entry name" value="AB_hydrolase_1"/>
</dbReference>
<name>A0ABD5YLD3_9EURY</name>
<organism evidence="2 3">
    <name type="scientific">Halocatena marina</name>
    <dbReference type="NCBI Taxonomy" id="2934937"/>
    <lineage>
        <taxon>Archaea</taxon>
        <taxon>Methanobacteriati</taxon>
        <taxon>Methanobacteriota</taxon>
        <taxon>Stenosarchaea group</taxon>
        <taxon>Halobacteria</taxon>
        <taxon>Halobacteriales</taxon>
        <taxon>Natronomonadaceae</taxon>
        <taxon>Halocatena</taxon>
    </lineage>
</organism>
<dbReference type="PANTHER" id="PTHR43689:SF8">
    <property type="entry name" value="ALPHA_BETA-HYDROLASES SUPERFAMILY PROTEIN"/>
    <property type="match status" value="1"/>
</dbReference>
<keyword evidence="2" id="KW-0378">Hydrolase</keyword>
<evidence type="ECO:0000313" key="3">
    <source>
        <dbReference type="Proteomes" id="UP001596417"/>
    </source>
</evidence>
<dbReference type="Gene3D" id="3.40.50.1820">
    <property type="entry name" value="alpha/beta hydrolase"/>
    <property type="match status" value="1"/>
</dbReference>
<dbReference type="Pfam" id="PF00561">
    <property type="entry name" value="Abhydrolase_1"/>
    <property type="match status" value="1"/>
</dbReference>